<feature type="transmembrane region" description="Helical" evidence="6">
    <location>
        <begin position="240"/>
        <end position="261"/>
    </location>
</feature>
<keyword evidence="7" id="KW-0732">Signal</keyword>
<keyword evidence="9" id="KW-1185">Reference proteome</keyword>
<evidence type="ECO:0000256" key="6">
    <source>
        <dbReference type="SAM" id="Phobius"/>
    </source>
</evidence>
<evidence type="ECO:0000256" key="4">
    <source>
        <dbReference type="ARBA" id="ARBA00022989"/>
    </source>
</evidence>
<evidence type="ECO:0000313" key="9">
    <source>
        <dbReference type="Proteomes" id="UP000275267"/>
    </source>
</evidence>
<evidence type="ECO:0000256" key="3">
    <source>
        <dbReference type="ARBA" id="ARBA00022692"/>
    </source>
</evidence>
<dbReference type="GO" id="GO:0009734">
    <property type="term" value="P:auxin-activated signaling pathway"/>
    <property type="evidence" value="ECO:0007669"/>
    <property type="project" value="InterPro"/>
</dbReference>
<dbReference type="Proteomes" id="UP000275267">
    <property type="component" value="Unassembled WGS sequence"/>
</dbReference>
<keyword evidence="4 6" id="KW-1133">Transmembrane helix</keyword>
<feature type="transmembrane region" description="Helical" evidence="6">
    <location>
        <begin position="50"/>
        <end position="68"/>
    </location>
</feature>
<proteinExistence type="inferred from homology"/>
<keyword evidence="5 6" id="KW-0472">Membrane</keyword>
<dbReference type="Pfam" id="PF00335">
    <property type="entry name" value="Tetraspanin"/>
    <property type="match status" value="1"/>
</dbReference>
<feature type="chain" id="PRO_5018230733" evidence="7">
    <location>
        <begin position="27"/>
        <end position="284"/>
    </location>
</feature>
<dbReference type="InterPro" id="IPR018499">
    <property type="entry name" value="Tetraspanin/Peripherin"/>
</dbReference>
<dbReference type="EMBL" id="PQIB02000008">
    <property type="protein sequence ID" value="RLN04547.1"/>
    <property type="molecule type" value="Genomic_DNA"/>
</dbReference>
<comment type="subcellular location">
    <subcellularLocation>
        <location evidence="1">Membrane</location>
        <topology evidence="1">Multi-pass membrane protein</topology>
    </subcellularLocation>
</comment>
<comment type="similarity">
    <text evidence="2">Belongs to the tetraspanin (TM4SF) family.</text>
</comment>
<name>A0A3L6RJ33_PANMI</name>
<gene>
    <name evidence="8" type="ORF">C2845_PM13G18670</name>
</gene>
<feature type="signal peptide" evidence="7">
    <location>
        <begin position="1"/>
        <end position="26"/>
    </location>
</feature>
<comment type="caution">
    <text evidence="8">The sequence shown here is derived from an EMBL/GenBank/DDBJ whole genome shotgun (WGS) entry which is preliminary data.</text>
</comment>
<evidence type="ECO:0000256" key="1">
    <source>
        <dbReference type="ARBA" id="ARBA00004141"/>
    </source>
</evidence>
<feature type="transmembrane region" description="Helical" evidence="6">
    <location>
        <begin position="75"/>
        <end position="100"/>
    </location>
</feature>
<sequence>MAIRMSNNVIVALNVVTLLLSVPVLAAGVWLRSRADGTGCDHFLSTPTVALGAALAAVALAGLAGACCRATWLVWLYLLAMLALVAALLCFTAFAFAFAVTSGGAGAGGGSGDYSAWLRRHVEGSRSWSRVRSCLTDAGVCKRLEKDGGKSEKAAATSLARLAGRGVSPVESGCCRPPATCNFTYAGGGEWTRPAGRSPAPPADPDCARWDNDDDKLCYGCRSCKAGVEGALRRDWKRAAVVNAVFLAFIVVVCALSCCAFRNSRRDNFAYHSSRGGWKRAGDA</sequence>
<dbReference type="AlphaFoldDB" id="A0A3L6RJ33"/>
<dbReference type="InterPro" id="IPR044991">
    <property type="entry name" value="TET_plant"/>
</dbReference>
<dbReference type="OrthoDB" id="1892640at2759"/>
<evidence type="ECO:0000256" key="5">
    <source>
        <dbReference type="ARBA" id="ARBA00023136"/>
    </source>
</evidence>
<reference evidence="9" key="1">
    <citation type="journal article" date="2019" name="Nat. Commun.">
        <title>The genome of broomcorn millet.</title>
        <authorList>
            <person name="Zou C."/>
            <person name="Miki D."/>
            <person name="Li D."/>
            <person name="Tang Q."/>
            <person name="Xiao L."/>
            <person name="Rajput S."/>
            <person name="Deng P."/>
            <person name="Jia W."/>
            <person name="Huang R."/>
            <person name="Zhang M."/>
            <person name="Sun Y."/>
            <person name="Hu J."/>
            <person name="Fu X."/>
            <person name="Schnable P.S."/>
            <person name="Li F."/>
            <person name="Zhang H."/>
            <person name="Feng B."/>
            <person name="Zhu X."/>
            <person name="Liu R."/>
            <person name="Schnable J.C."/>
            <person name="Zhu J.-K."/>
            <person name="Zhang H."/>
        </authorList>
    </citation>
    <scope>NUCLEOTIDE SEQUENCE [LARGE SCALE GENOMIC DNA]</scope>
</reference>
<evidence type="ECO:0000313" key="8">
    <source>
        <dbReference type="EMBL" id="RLN04547.1"/>
    </source>
</evidence>
<dbReference type="PANTHER" id="PTHR32191">
    <property type="entry name" value="TETRASPANIN-8-RELATED"/>
    <property type="match status" value="1"/>
</dbReference>
<keyword evidence="3 6" id="KW-0812">Transmembrane</keyword>
<evidence type="ECO:0000256" key="7">
    <source>
        <dbReference type="SAM" id="SignalP"/>
    </source>
</evidence>
<accession>A0A3L6RJ33</accession>
<organism evidence="8 9">
    <name type="scientific">Panicum miliaceum</name>
    <name type="common">Proso millet</name>
    <name type="synonym">Broomcorn millet</name>
    <dbReference type="NCBI Taxonomy" id="4540"/>
    <lineage>
        <taxon>Eukaryota</taxon>
        <taxon>Viridiplantae</taxon>
        <taxon>Streptophyta</taxon>
        <taxon>Embryophyta</taxon>
        <taxon>Tracheophyta</taxon>
        <taxon>Spermatophyta</taxon>
        <taxon>Magnoliopsida</taxon>
        <taxon>Liliopsida</taxon>
        <taxon>Poales</taxon>
        <taxon>Poaceae</taxon>
        <taxon>PACMAD clade</taxon>
        <taxon>Panicoideae</taxon>
        <taxon>Panicodae</taxon>
        <taxon>Paniceae</taxon>
        <taxon>Panicinae</taxon>
        <taxon>Panicum</taxon>
        <taxon>Panicum sect. Panicum</taxon>
    </lineage>
</organism>
<dbReference type="GO" id="GO:0016020">
    <property type="term" value="C:membrane"/>
    <property type="evidence" value="ECO:0007669"/>
    <property type="project" value="UniProtKB-SubCell"/>
</dbReference>
<protein>
    <submittedName>
        <fullName evidence="8">Tetraspanin-8-like</fullName>
    </submittedName>
</protein>
<dbReference type="STRING" id="4540.A0A3L6RJ33"/>
<evidence type="ECO:0000256" key="2">
    <source>
        <dbReference type="ARBA" id="ARBA00006840"/>
    </source>
</evidence>